<feature type="chain" id="PRO_5044208138" description="Phosphoribosyl-AMP cyclohydrolase" evidence="1">
    <location>
        <begin position="25"/>
        <end position="351"/>
    </location>
</feature>
<dbReference type="SUPFAM" id="SSF54427">
    <property type="entry name" value="NTF2-like"/>
    <property type="match status" value="2"/>
</dbReference>
<gene>
    <name evidence="2" type="ORF">AB3N04_06025</name>
</gene>
<reference evidence="2" key="1">
    <citation type="submission" date="2024-07" db="EMBL/GenBank/DDBJ databases">
        <title>Identification and characteristics of an arsenic-resistant bacterial isolate, which belongs to a novel species.</title>
        <authorList>
            <person name="Juszczyk A."/>
            <person name="Kowalczyk A."/>
            <person name="Was K."/>
            <person name="Kosowicz W."/>
            <person name="Budzyn A."/>
            <person name="Latowski D."/>
        </authorList>
    </citation>
    <scope>NUCLEOTIDE SEQUENCE</scope>
    <source>
        <strain evidence="2">As8PL</strain>
    </source>
</reference>
<dbReference type="AlphaFoldDB" id="A0AB39BW83"/>
<protein>
    <recommendedName>
        <fullName evidence="3">Phosphoribosyl-AMP cyclohydrolase</fullName>
    </recommendedName>
</protein>
<proteinExistence type="predicted"/>
<dbReference type="InterPro" id="IPR032710">
    <property type="entry name" value="NTF2-like_dom_sf"/>
</dbReference>
<dbReference type="RefSeq" id="WP_368505196.1">
    <property type="nucleotide sequence ID" value="NZ_CP162551.1"/>
</dbReference>
<name>A0AB39BW83_9BACI</name>
<dbReference type="PROSITE" id="PS51257">
    <property type="entry name" value="PROKAR_LIPOPROTEIN"/>
    <property type="match status" value="1"/>
</dbReference>
<keyword evidence="1" id="KW-0732">Signal</keyword>
<feature type="signal peptide" evidence="1">
    <location>
        <begin position="1"/>
        <end position="24"/>
    </location>
</feature>
<dbReference type="Gene3D" id="3.10.450.50">
    <property type="match status" value="2"/>
</dbReference>
<accession>A0AB39BW83</accession>
<organism evidence="2">
    <name type="scientific">Alkalihalophilus sp. As8PL</name>
    <dbReference type="NCBI Taxonomy" id="3237103"/>
    <lineage>
        <taxon>Bacteria</taxon>
        <taxon>Bacillati</taxon>
        <taxon>Bacillota</taxon>
        <taxon>Bacilli</taxon>
        <taxon>Bacillales</taxon>
        <taxon>Bacillaceae</taxon>
        <taxon>Alkalihalophilus</taxon>
    </lineage>
</organism>
<dbReference type="EMBL" id="CP162551">
    <property type="protein sequence ID" value="XDI37868.1"/>
    <property type="molecule type" value="Genomic_DNA"/>
</dbReference>
<evidence type="ECO:0000313" key="2">
    <source>
        <dbReference type="EMBL" id="XDI37868.1"/>
    </source>
</evidence>
<sequence length="351" mass="39356">MKRFKGISAILGSAFLAMTLVACSDSTSSEPVEEEPTESTHDITEEEVLELQQSWGEGIVHIGEVYSEGGDYEAAASEHIERFYGYDIGNVLFKPTLAKEERFRDTFEGALSYFIGGNEAFPEDHGFAIVPWTDVQWENEGVIIEGNKAVSMGVYYFTPANGGDPVEVEYNFAYTKNNDGDLKIVLHGSHYPYNPTQEITEEEVLELQQSWGEGIVHIGEVYSEGGDYEAAASEHIERFYGYDIGNVLFKPTLAKEERFRDTFEGALSYFIGGNEAYPEDHGFAITPWTDVRWENEGVIIEGNKAVSMGMYYFTPANGEEPVEVEYTFSYTRNDDGDLKIVLHSSHLPYSN</sequence>
<evidence type="ECO:0000256" key="1">
    <source>
        <dbReference type="SAM" id="SignalP"/>
    </source>
</evidence>
<evidence type="ECO:0008006" key="3">
    <source>
        <dbReference type="Google" id="ProtNLM"/>
    </source>
</evidence>